<proteinExistence type="predicted"/>
<reference evidence="2 3" key="1">
    <citation type="submission" date="2011-08" db="EMBL/GenBank/DDBJ databases">
        <title>The Genome Sequence of Alistipes indistinctus YIT 12060.</title>
        <authorList>
            <consortium name="The Broad Institute Genome Sequencing Platform"/>
            <person name="Earl A."/>
            <person name="Ward D."/>
            <person name="Feldgarden M."/>
            <person name="Gevers D."/>
            <person name="Morotomi M."/>
            <person name="Young S.K."/>
            <person name="Zeng Q."/>
            <person name="Gargeya S."/>
            <person name="Fitzgerald M."/>
            <person name="Haas B."/>
            <person name="Abouelleil A."/>
            <person name="Alvarado L."/>
            <person name="Arachchi H.M."/>
            <person name="Berlin A."/>
            <person name="Brown A."/>
            <person name="Chapman S.B."/>
            <person name="Chen Z."/>
            <person name="Dunbar C."/>
            <person name="Freedman E."/>
            <person name="Gearin G."/>
            <person name="Gellesch M."/>
            <person name="Goldberg J."/>
            <person name="Griggs A."/>
            <person name="Gujja S."/>
            <person name="Heiman D."/>
            <person name="Howarth C."/>
            <person name="Larson L."/>
            <person name="Lui A."/>
            <person name="MacDonald P.J.P."/>
            <person name="Montmayeur A."/>
            <person name="Murphy C."/>
            <person name="Neiman D."/>
            <person name="Pearson M."/>
            <person name="Priest M."/>
            <person name="Roberts A."/>
            <person name="Saif S."/>
            <person name="Shea T."/>
            <person name="Shenoy N."/>
            <person name="Sisk P."/>
            <person name="Stolte C."/>
            <person name="Sykes S."/>
            <person name="Wortman J."/>
            <person name="Nusbaum C."/>
            <person name="Birren B."/>
        </authorList>
    </citation>
    <scope>NUCLEOTIDE SEQUENCE [LARGE SCALE GENOMIC DNA]</scope>
    <source>
        <strain evidence="2 3">YIT 12060</strain>
    </source>
</reference>
<evidence type="ECO:0000313" key="3">
    <source>
        <dbReference type="Proteomes" id="UP000006008"/>
    </source>
</evidence>
<accession>G5HAV8</accession>
<name>G5HAV8_9BACT</name>
<comment type="caution">
    <text evidence="2">The sequence shown here is derived from an EMBL/GenBank/DDBJ whole genome shotgun (WGS) entry which is preliminary data.</text>
</comment>
<dbReference type="EMBL" id="ADLD01000013">
    <property type="protein sequence ID" value="EHB91724.1"/>
    <property type="molecule type" value="Genomic_DNA"/>
</dbReference>
<protein>
    <submittedName>
        <fullName evidence="2">Uncharacterized protein</fullName>
    </submittedName>
</protein>
<dbReference type="HOGENOM" id="CLU_1375697_0_0_10"/>
<dbReference type="RefSeq" id="WP_009134579.1">
    <property type="nucleotide sequence ID" value="NZ_CP102250.1"/>
</dbReference>
<gene>
    <name evidence="2" type="ORF">HMPREF9450_01773</name>
</gene>
<keyword evidence="1" id="KW-1133">Transmembrane helix</keyword>
<evidence type="ECO:0000313" key="2">
    <source>
        <dbReference type="EMBL" id="EHB91724.1"/>
    </source>
</evidence>
<evidence type="ECO:0000256" key="1">
    <source>
        <dbReference type="SAM" id="Phobius"/>
    </source>
</evidence>
<dbReference type="GeneID" id="92815200"/>
<sequence length="198" mass="23166">MEVTNIIISISISLVVGGGTGICVFKWFGKRWIGHWFDKDLERYKQQLDLLKMQNYLQFSKVYTKQAEYIEGIYERLAKIDLANNLMKAGKFADNEKREETLREYSVMIGECSIYVSLHGIFLSDSMRSKLDMLINTLAKEVWPQLSELEQLANDEFLRRVKELPEYDARAIMDDLRKEFELVLGINKPNKLINETIR</sequence>
<keyword evidence="1" id="KW-0472">Membrane</keyword>
<keyword evidence="1" id="KW-0812">Transmembrane</keyword>
<organism evidence="2 3">
    <name type="scientific">Alistipes indistinctus YIT 12060</name>
    <dbReference type="NCBI Taxonomy" id="742725"/>
    <lineage>
        <taxon>Bacteria</taxon>
        <taxon>Pseudomonadati</taxon>
        <taxon>Bacteroidota</taxon>
        <taxon>Bacteroidia</taxon>
        <taxon>Bacteroidales</taxon>
        <taxon>Rikenellaceae</taxon>
        <taxon>Alistipes</taxon>
    </lineage>
</organism>
<dbReference type="STRING" id="742725.HMPREF9450_01773"/>
<dbReference type="Proteomes" id="UP000006008">
    <property type="component" value="Unassembled WGS sequence"/>
</dbReference>
<feature type="transmembrane region" description="Helical" evidence="1">
    <location>
        <begin position="6"/>
        <end position="29"/>
    </location>
</feature>
<dbReference type="AlphaFoldDB" id="G5HAV8"/>
<keyword evidence="3" id="KW-1185">Reference proteome</keyword>